<dbReference type="AlphaFoldDB" id="A0A343VRH9"/>
<dbReference type="EMBL" id="MF600313">
    <property type="protein sequence ID" value="AVN58503.1"/>
    <property type="molecule type" value="Genomic_DNA"/>
</dbReference>
<protein>
    <submittedName>
        <fullName evidence="2">Uncharacterized protein</fullName>
    </submittedName>
</protein>
<feature type="region of interest" description="Disordered" evidence="1">
    <location>
        <begin position="1"/>
        <end position="25"/>
    </location>
</feature>
<keyword evidence="2" id="KW-0614">Plasmid</keyword>
<geneLocation type="plasmid" evidence="2">
    <name>pCBMA213_1</name>
</geneLocation>
<sequence length="113" mass="13085">MKMTDGVEAVDLDSPTRPGSTCSASVKRRKPRRQCAFCFTNRISILQWERRGCEDRALQALRLARPDEYDELLQREHELADAVTERAWQLHLAKKCSRAWRIAGTATHPRHVR</sequence>
<gene>
    <name evidence="2" type="ORF">B5P44_p00208</name>
</gene>
<reference evidence="2" key="1">
    <citation type="journal article" date="2018" name="Front. Microbiol.">
        <title>Beyond the Limits: tRNA Array Units in Mycobacterium Genomes.</title>
        <authorList>
            <person name="Morgado S.M."/>
            <person name="Vicente A.C."/>
        </authorList>
    </citation>
    <scope>NUCLEOTIDE SEQUENCE</scope>
    <source>
        <strain evidence="2">CBMA 213</strain>
        <plasmid evidence="2">pCBMA213_1</plasmid>
    </source>
</reference>
<evidence type="ECO:0000256" key="1">
    <source>
        <dbReference type="SAM" id="MobiDB-lite"/>
    </source>
</evidence>
<proteinExistence type="predicted"/>
<organism evidence="2">
    <name type="scientific">Mycolicibacterium sp. CBMA 213</name>
    <dbReference type="NCBI Taxonomy" id="1968788"/>
    <lineage>
        <taxon>Bacteria</taxon>
        <taxon>Bacillati</taxon>
        <taxon>Actinomycetota</taxon>
        <taxon>Actinomycetes</taxon>
        <taxon>Mycobacteriales</taxon>
        <taxon>Mycobacteriaceae</taxon>
        <taxon>Mycolicibacterium</taxon>
    </lineage>
</organism>
<name>A0A343VRH9_9MYCO</name>
<evidence type="ECO:0000313" key="2">
    <source>
        <dbReference type="EMBL" id="AVN58503.1"/>
    </source>
</evidence>
<accession>A0A343VRH9</accession>